<name>A0A6S7AYN5_9BURK</name>
<evidence type="ECO:0000256" key="2">
    <source>
        <dbReference type="ARBA" id="ARBA00022722"/>
    </source>
</evidence>
<comment type="subcellular location">
    <subcellularLocation>
        <location evidence="6">Cytoplasm</location>
    </subcellularLocation>
</comment>
<evidence type="ECO:0000256" key="6">
    <source>
        <dbReference type="HAMAP-Rule" id="MF_00045"/>
    </source>
</evidence>
<keyword evidence="4 6" id="KW-0269">Exonuclease</keyword>
<proteinExistence type="inferred from homology"/>
<comment type="similarity">
    <text evidence="1 6">Belongs to the oligoribonuclease family.</text>
</comment>
<comment type="function">
    <text evidence="6">3'-to-5' exoribonuclease specific for small oligoribonucleotides.</text>
</comment>
<evidence type="ECO:0000256" key="1">
    <source>
        <dbReference type="ARBA" id="ARBA00009921"/>
    </source>
</evidence>
<dbReference type="InterPro" id="IPR036397">
    <property type="entry name" value="RNaseH_sf"/>
</dbReference>
<gene>
    <name evidence="6 8" type="primary">orn</name>
    <name evidence="8" type="ORF">LMG28138_01199</name>
</gene>
<feature type="active site" evidence="6">
    <location>
        <position position="192"/>
    </location>
</feature>
<reference evidence="8 9" key="1">
    <citation type="submission" date="2020-04" db="EMBL/GenBank/DDBJ databases">
        <authorList>
            <person name="De Canck E."/>
        </authorList>
    </citation>
    <scope>NUCLEOTIDE SEQUENCE [LARGE SCALE GENOMIC DNA]</scope>
    <source>
        <strain evidence="8 9">LMG 28138</strain>
    </source>
</reference>
<dbReference type="PANTHER" id="PTHR11046:SF0">
    <property type="entry name" value="OLIGORIBONUCLEASE, MITOCHONDRIAL"/>
    <property type="match status" value="1"/>
</dbReference>
<evidence type="ECO:0000256" key="5">
    <source>
        <dbReference type="ARBA" id="ARBA00070964"/>
    </source>
</evidence>
<keyword evidence="6" id="KW-0963">Cytoplasm</keyword>
<evidence type="ECO:0000256" key="3">
    <source>
        <dbReference type="ARBA" id="ARBA00022801"/>
    </source>
</evidence>
<feature type="domain" description="Exonuclease" evidence="7">
    <location>
        <begin position="70"/>
        <end position="243"/>
    </location>
</feature>
<dbReference type="GO" id="GO:0005737">
    <property type="term" value="C:cytoplasm"/>
    <property type="evidence" value="ECO:0007669"/>
    <property type="project" value="UniProtKB-SubCell"/>
</dbReference>
<dbReference type="Proteomes" id="UP000494115">
    <property type="component" value="Unassembled WGS sequence"/>
</dbReference>
<dbReference type="GO" id="GO:0006259">
    <property type="term" value="P:DNA metabolic process"/>
    <property type="evidence" value="ECO:0007669"/>
    <property type="project" value="UniProtKB-ARBA"/>
</dbReference>
<organism evidence="8 9">
    <name type="scientific">Pararobbsia alpina</name>
    <dbReference type="NCBI Taxonomy" id="621374"/>
    <lineage>
        <taxon>Bacteria</taxon>
        <taxon>Pseudomonadati</taxon>
        <taxon>Pseudomonadota</taxon>
        <taxon>Betaproteobacteria</taxon>
        <taxon>Burkholderiales</taxon>
        <taxon>Burkholderiaceae</taxon>
        <taxon>Pararobbsia</taxon>
    </lineage>
</organism>
<dbReference type="AlphaFoldDB" id="A0A6S7AYN5"/>
<dbReference type="InterPro" id="IPR013520">
    <property type="entry name" value="Ribonucl_H"/>
</dbReference>
<dbReference type="Gene3D" id="3.30.420.10">
    <property type="entry name" value="Ribonuclease H-like superfamily/Ribonuclease H"/>
    <property type="match status" value="1"/>
</dbReference>
<dbReference type="NCBIfam" id="NF003765">
    <property type="entry name" value="PRK05359.1"/>
    <property type="match status" value="1"/>
</dbReference>
<dbReference type="HAMAP" id="MF_00045">
    <property type="entry name" value="Oligoribonuclease"/>
    <property type="match status" value="1"/>
</dbReference>
<keyword evidence="2 6" id="KW-0540">Nuclease</keyword>
<evidence type="ECO:0000313" key="8">
    <source>
        <dbReference type="EMBL" id="CAB3781395.1"/>
    </source>
</evidence>
<dbReference type="GO" id="GO:0003676">
    <property type="term" value="F:nucleic acid binding"/>
    <property type="evidence" value="ECO:0007669"/>
    <property type="project" value="InterPro"/>
</dbReference>
<keyword evidence="9" id="KW-1185">Reference proteome</keyword>
<evidence type="ECO:0000313" key="9">
    <source>
        <dbReference type="Proteomes" id="UP000494115"/>
    </source>
</evidence>
<dbReference type="SUPFAM" id="SSF53098">
    <property type="entry name" value="Ribonuclease H-like"/>
    <property type="match status" value="1"/>
</dbReference>
<dbReference type="PANTHER" id="PTHR11046">
    <property type="entry name" value="OLIGORIBONUCLEASE, MITOCHONDRIAL"/>
    <property type="match status" value="1"/>
</dbReference>
<protein>
    <recommendedName>
        <fullName evidence="5 6">Oligoribonuclease</fullName>
        <ecNumber evidence="6">3.1.-.-</ecNumber>
    </recommendedName>
</protein>
<dbReference type="InterPro" id="IPR012337">
    <property type="entry name" value="RNaseH-like_sf"/>
</dbReference>
<evidence type="ECO:0000256" key="4">
    <source>
        <dbReference type="ARBA" id="ARBA00022839"/>
    </source>
</evidence>
<evidence type="ECO:0000259" key="7">
    <source>
        <dbReference type="SMART" id="SM00479"/>
    </source>
</evidence>
<dbReference type="Pfam" id="PF00929">
    <property type="entry name" value="RNase_T"/>
    <property type="match status" value="1"/>
</dbReference>
<accession>A0A6S7AYN5</accession>
<sequence>MQSRPERFCALLCSLFRSLFDSLPSFINAPDTAHSMTIDITPPTVPQASAEAADATATSVAQTLVRNELNLIWVDMEMTGLDPDKDKVIEIAVVVTDSQLSVAVEGPVIAIHQSDATLDAMDQWNKNTHGRSGLIDRVRASSVDEAGAVAELKTFLNLYVPPNKSPMCGNSICQDRRFMARHMPELETFFHYRNLDVSTLKELCRRWQPALLKGFTKRGAHTALADIQESIDELKYYREHFIREAAV</sequence>
<dbReference type="CDD" id="cd06135">
    <property type="entry name" value="Orn"/>
    <property type="match status" value="1"/>
</dbReference>
<keyword evidence="3 6" id="KW-0378">Hydrolase</keyword>
<dbReference type="InterPro" id="IPR022894">
    <property type="entry name" value="Oligoribonuclease"/>
</dbReference>
<dbReference type="SMART" id="SM00479">
    <property type="entry name" value="EXOIII"/>
    <property type="match status" value="1"/>
</dbReference>
<dbReference type="EC" id="3.1.-.-" evidence="6"/>
<dbReference type="FunFam" id="3.30.420.10:FF:000003">
    <property type="entry name" value="Oligoribonuclease"/>
    <property type="match status" value="1"/>
</dbReference>
<dbReference type="GO" id="GO:0000175">
    <property type="term" value="F:3'-5'-RNA exonuclease activity"/>
    <property type="evidence" value="ECO:0007669"/>
    <property type="project" value="InterPro"/>
</dbReference>
<dbReference type="EMBL" id="CADIKM010000004">
    <property type="protein sequence ID" value="CAB3781395.1"/>
    <property type="molecule type" value="Genomic_DNA"/>
</dbReference>